<proteinExistence type="predicted"/>
<reference evidence="5 6" key="1">
    <citation type="journal article" date="2022" name="BMC Genomics">
        <title>Comparative genome analysis of mycobacteria focusing on tRNA and non-coding RNA.</title>
        <authorList>
            <person name="Behra P.R.K."/>
            <person name="Pettersson B.M.F."/>
            <person name="Ramesh M."/>
            <person name="Das S."/>
            <person name="Dasgupta S."/>
            <person name="Kirsebom L.A."/>
        </authorList>
    </citation>
    <scope>NUCLEOTIDE SEQUENCE [LARGE SCALE GENOMIC DNA]</scope>
    <source>
        <strain evidence="5 6">DSM 44078</strain>
    </source>
</reference>
<comment type="caution">
    <text evidence="5">The sequence shown here is derived from an EMBL/GenBank/DDBJ whole genome shotgun (WGS) entry which is preliminary data.</text>
</comment>
<dbReference type="SUPFAM" id="SSF46785">
    <property type="entry name" value="Winged helix' DNA-binding domain"/>
    <property type="match status" value="1"/>
</dbReference>
<keyword evidence="2" id="KW-0238">DNA-binding</keyword>
<dbReference type="InterPro" id="IPR050313">
    <property type="entry name" value="Carb_Metab_HTH_regulators"/>
</dbReference>
<dbReference type="PRINTS" id="PR00037">
    <property type="entry name" value="HTHLACR"/>
</dbReference>
<gene>
    <name evidence="5" type="ORF">H7J73_03690</name>
</gene>
<dbReference type="Proteomes" id="UP001526201">
    <property type="component" value="Unassembled WGS sequence"/>
</dbReference>
<dbReference type="InterPro" id="IPR037171">
    <property type="entry name" value="NagB/RpiA_transferase-like"/>
</dbReference>
<dbReference type="PROSITE" id="PS51000">
    <property type="entry name" value="HTH_DEOR_2"/>
    <property type="match status" value="1"/>
</dbReference>
<feature type="domain" description="HTH deoR-type" evidence="4">
    <location>
        <begin position="3"/>
        <end position="58"/>
    </location>
</feature>
<dbReference type="Gene3D" id="3.40.50.1360">
    <property type="match status" value="1"/>
</dbReference>
<dbReference type="Pfam" id="PF00455">
    <property type="entry name" value="DeoRC"/>
    <property type="match status" value="1"/>
</dbReference>
<dbReference type="InterPro" id="IPR018356">
    <property type="entry name" value="Tscrpt_reg_HTH_DeoR_CS"/>
</dbReference>
<keyword evidence="6" id="KW-1185">Reference proteome</keyword>
<dbReference type="PANTHER" id="PTHR30363">
    <property type="entry name" value="HTH-TYPE TRANSCRIPTIONAL REGULATOR SRLR-RELATED"/>
    <property type="match status" value="1"/>
</dbReference>
<name>A0ABT3C6N9_9MYCO</name>
<dbReference type="Pfam" id="PF08220">
    <property type="entry name" value="HTH_DeoR"/>
    <property type="match status" value="1"/>
</dbReference>
<dbReference type="EMBL" id="JACKTY010000012">
    <property type="protein sequence ID" value="MCV7225137.1"/>
    <property type="molecule type" value="Genomic_DNA"/>
</dbReference>
<dbReference type="SMART" id="SM01134">
    <property type="entry name" value="DeoRC"/>
    <property type="match status" value="1"/>
</dbReference>
<sequence>MNARERWNQIIEILTDAGFIDVEDAAVRLGVSAATVRRDLDRLAQQQLITRTRGGAVSNSTAYDLPLRYNAERNVPQKVQIAEAASSRVAMGSVVAITGGTTTTEVARHLAMRADLHGATTSPALTIVTNAINIANELTVRATLQLVVVGGVVRSQSYELIGRLATLILDEISIDEAILGGNALDLVTGLTCHNESEAAIAAEIARRANRVTVVLDSTKLGNRALARACATKHIDTLITDAGADPDFVAELTARGIEVVIASSTSRSSAKSPVVNED</sequence>
<evidence type="ECO:0000313" key="5">
    <source>
        <dbReference type="EMBL" id="MCV7225137.1"/>
    </source>
</evidence>
<evidence type="ECO:0000259" key="4">
    <source>
        <dbReference type="PROSITE" id="PS51000"/>
    </source>
</evidence>
<dbReference type="RefSeq" id="WP_264065891.1">
    <property type="nucleotide sequence ID" value="NZ_JACKTY010000012.1"/>
</dbReference>
<dbReference type="PANTHER" id="PTHR30363:SF44">
    <property type="entry name" value="AGA OPERON TRANSCRIPTIONAL REPRESSOR-RELATED"/>
    <property type="match status" value="1"/>
</dbReference>
<accession>A0ABT3C6N9</accession>
<dbReference type="PROSITE" id="PS00894">
    <property type="entry name" value="HTH_DEOR_1"/>
    <property type="match status" value="1"/>
</dbReference>
<keyword evidence="3" id="KW-0804">Transcription</keyword>
<organism evidence="5 6">
    <name type="scientific">Mycolicibacterium komossense</name>
    <dbReference type="NCBI Taxonomy" id="1779"/>
    <lineage>
        <taxon>Bacteria</taxon>
        <taxon>Bacillati</taxon>
        <taxon>Actinomycetota</taxon>
        <taxon>Actinomycetes</taxon>
        <taxon>Mycobacteriales</taxon>
        <taxon>Mycobacteriaceae</taxon>
        <taxon>Mycolicibacterium</taxon>
    </lineage>
</organism>
<dbReference type="InterPro" id="IPR036390">
    <property type="entry name" value="WH_DNA-bd_sf"/>
</dbReference>
<evidence type="ECO:0000256" key="3">
    <source>
        <dbReference type="ARBA" id="ARBA00023163"/>
    </source>
</evidence>
<dbReference type="SUPFAM" id="SSF100950">
    <property type="entry name" value="NagB/RpiA/CoA transferase-like"/>
    <property type="match status" value="1"/>
</dbReference>
<keyword evidence="1" id="KW-0805">Transcription regulation</keyword>
<protein>
    <submittedName>
        <fullName evidence="5">DeoR/GlpR transcriptional regulator</fullName>
    </submittedName>
</protein>
<dbReference type="InterPro" id="IPR036388">
    <property type="entry name" value="WH-like_DNA-bd_sf"/>
</dbReference>
<dbReference type="InterPro" id="IPR014036">
    <property type="entry name" value="DeoR-like_C"/>
</dbReference>
<evidence type="ECO:0000313" key="6">
    <source>
        <dbReference type="Proteomes" id="UP001526201"/>
    </source>
</evidence>
<dbReference type="InterPro" id="IPR001034">
    <property type="entry name" value="DeoR_HTH"/>
</dbReference>
<evidence type="ECO:0000256" key="2">
    <source>
        <dbReference type="ARBA" id="ARBA00023125"/>
    </source>
</evidence>
<dbReference type="SMART" id="SM00420">
    <property type="entry name" value="HTH_DEOR"/>
    <property type="match status" value="1"/>
</dbReference>
<dbReference type="Gene3D" id="1.10.10.10">
    <property type="entry name" value="Winged helix-like DNA-binding domain superfamily/Winged helix DNA-binding domain"/>
    <property type="match status" value="1"/>
</dbReference>
<evidence type="ECO:0000256" key="1">
    <source>
        <dbReference type="ARBA" id="ARBA00023015"/>
    </source>
</evidence>